<dbReference type="Proteomes" id="UP000254869">
    <property type="component" value="Unassembled WGS sequence"/>
</dbReference>
<dbReference type="Gene3D" id="3.50.50.60">
    <property type="entry name" value="FAD/NAD(P)-binding domain"/>
    <property type="match status" value="2"/>
</dbReference>
<accession>A0A370IER4</accession>
<dbReference type="RefSeq" id="WP_067991334.1">
    <property type="nucleotide sequence ID" value="NZ_QQBC01000001.1"/>
</dbReference>
<dbReference type="Pfam" id="PF13450">
    <property type="entry name" value="NAD_binding_8"/>
    <property type="match status" value="1"/>
</dbReference>
<reference evidence="1 2" key="1">
    <citation type="submission" date="2018-07" db="EMBL/GenBank/DDBJ databases">
        <title>Genomic Encyclopedia of Type Strains, Phase IV (KMG-IV): sequencing the most valuable type-strain genomes for metagenomic binning, comparative biology and taxonomic classification.</title>
        <authorList>
            <person name="Goeker M."/>
        </authorList>
    </citation>
    <scope>NUCLEOTIDE SEQUENCE [LARGE SCALE GENOMIC DNA]</scope>
    <source>
        <strain evidence="1 2">DSM 44290</strain>
    </source>
</reference>
<dbReference type="AlphaFoldDB" id="A0A370IER4"/>
<evidence type="ECO:0000313" key="1">
    <source>
        <dbReference type="EMBL" id="RDI69212.1"/>
    </source>
</evidence>
<dbReference type="EMBL" id="QQBC01000001">
    <property type="protein sequence ID" value="RDI69212.1"/>
    <property type="molecule type" value="Genomic_DNA"/>
</dbReference>
<sequence>MDPAAPVCVVGAGQSGVFAAATLRGLGFTNIDILEAGPRLGGYCQTYEAEGEIYDFQAHLVAQQDFGVDMTGTAIDELLTAHPVPTHPESLHFVSRSASGKPQPGVPAHFVPLFATLTPEQLVDQLGTAWALIEHAVRDRTGPTPDGLAFDRIAGETWESYRARHAPLVGEILQGLTLYANLRRPRQPAETVVNANAHICGHVSQLAKLILSLYPARRDELLDRMPRSLVAQLSSRRPIALAFSRGFISLLDRIIDDLRLRVLVDSRVHGIEPLGPDEIRVHYTCAGARRSGVYARVLITARPAQIREIFPTGEVRELFAERNCPRAWTRSYLLRVREELIEFRRRPDSPEPLGFWLIEPYGGYTDTDPDQALHRITAANKQHPGPYWVCFSNSDLSISDARAWELARQDLYLFDDPELIAETIAEWPAYPSAAAIRDGWFDRVAAIQGRHGVYFAGEILSGPTAECISAYIREVIPRWFGGEAGD</sequence>
<comment type="caution">
    <text evidence="1">The sequence shown here is derived from an EMBL/GenBank/DDBJ whole genome shotgun (WGS) entry which is preliminary data.</text>
</comment>
<evidence type="ECO:0000313" key="2">
    <source>
        <dbReference type="Proteomes" id="UP000254869"/>
    </source>
</evidence>
<dbReference type="SUPFAM" id="SSF51905">
    <property type="entry name" value="FAD/NAD(P)-binding domain"/>
    <property type="match status" value="1"/>
</dbReference>
<protein>
    <submittedName>
        <fullName evidence="1">Protoporphyrinogen oxidase</fullName>
    </submittedName>
</protein>
<dbReference type="InterPro" id="IPR036188">
    <property type="entry name" value="FAD/NAD-bd_sf"/>
</dbReference>
<name>A0A370IER4_9NOCA</name>
<organism evidence="1 2">
    <name type="scientific">Nocardia pseudobrasiliensis</name>
    <dbReference type="NCBI Taxonomy" id="45979"/>
    <lineage>
        <taxon>Bacteria</taxon>
        <taxon>Bacillati</taxon>
        <taxon>Actinomycetota</taxon>
        <taxon>Actinomycetes</taxon>
        <taxon>Mycobacteriales</taxon>
        <taxon>Nocardiaceae</taxon>
        <taxon>Nocardia</taxon>
    </lineage>
</organism>
<dbReference type="STRING" id="1210086.GCA_001613105_00604"/>
<keyword evidence="2" id="KW-1185">Reference proteome</keyword>
<proteinExistence type="predicted"/>
<gene>
    <name evidence="1" type="ORF">DFR76_101750</name>
</gene>